<reference evidence="1 2" key="1">
    <citation type="submission" date="2023-02" db="EMBL/GenBank/DDBJ databases">
        <title>LHISI_Scaffold_Assembly.</title>
        <authorList>
            <person name="Stuart O.P."/>
            <person name="Cleave R."/>
            <person name="Magrath M.J.L."/>
            <person name="Mikheyev A.S."/>
        </authorList>
    </citation>
    <scope>NUCLEOTIDE SEQUENCE [LARGE SCALE GENOMIC DNA]</scope>
    <source>
        <strain evidence="1">Daus_M_001</strain>
        <tissue evidence="1">Leg muscle</tissue>
    </source>
</reference>
<gene>
    <name evidence="1" type="ORF">PR048_007709</name>
</gene>
<dbReference type="EMBL" id="JARBHB010000003">
    <property type="protein sequence ID" value="KAJ8888222.1"/>
    <property type="molecule type" value="Genomic_DNA"/>
</dbReference>
<dbReference type="Proteomes" id="UP001159363">
    <property type="component" value="Chromosome 3"/>
</dbReference>
<organism evidence="1 2">
    <name type="scientific">Dryococelus australis</name>
    <dbReference type="NCBI Taxonomy" id="614101"/>
    <lineage>
        <taxon>Eukaryota</taxon>
        <taxon>Metazoa</taxon>
        <taxon>Ecdysozoa</taxon>
        <taxon>Arthropoda</taxon>
        <taxon>Hexapoda</taxon>
        <taxon>Insecta</taxon>
        <taxon>Pterygota</taxon>
        <taxon>Neoptera</taxon>
        <taxon>Polyneoptera</taxon>
        <taxon>Phasmatodea</taxon>
        <taxon>Verophasmatodea</taxon>
        <taxon>Anareolatae</taxon>
        <taxon>Phasmatidae</taxon>
        <taxon>Eurycanthinae</taxon>
        <taxon>Dryococelus</taxon>
    </lineage>
</organism>
<proteinExistence type="predicted"/>
<evidence type="ECO:0000313" key="1">
    <source>
        <dbReference type="EMBL" id="KAJ8888222.1"/>
    </source>
</evidence>
<protein>
    <submittedName>
        <fullName evidence="1">Uncharacterized protein</fullName>
    </submittedName>
</protein>
<accession>A0ABQ9HV10</accession>
<keyword evidence="2" id="KW-1185">Reference proteome</keyword>
<sequence length="149" mass="16720">MAIKWTVEISATQDICASMEEFCGVLFPSSEQHVDISMTRIIRNTADIRKLAASFDNNPSFPIVTEIMSIATGVAGDCIIINCYEAVTFEKQAMGKIEGIPFSVSTICEAYIDYVKSHNRGRIFHVVFDEYTNSPNSTKAAEQEQWYQM</sequence>
<evidence type="ECO:0000313" key="2">
    <source>
        <dbReference type="Proteomes" id="UP001159363"/>
    </source>
</evidence>
<comment type="caution">
    <text evidence="1">The sequence shown here is derived from an EMBL/GenBank/DDBJ whole genome shotgun (WGS) entry which is preliminary data.</text>
</comment>
<name>A0ABQ9HV10_9NEOP</name>